<evidence type="ECO:0000256" key="8">
    <source>
        <dbReference type="ARBA" id="ARBA00023163"/>
    </source>
</evidence>
<dbReference type="EMBL" id="BAAAZN010000015">
    <property type="protein sequence ID" value="GAA3568274.1"/>
    <property type="molecule type" value="Genomic_DNA"/>
</dbReference>
<keyword evidence="16" id="KW-1185">Reference proteome</keyword>
<sequence>MSTPDMHTLTGAYALDALSDVERAQFRRHLDQCEACALEVRELRETAVRLGAAMDEEPPAELKQRVLAEMRTTRQLPPRTRPEPGERVRGPRRRPILAAAAAAVVGLAGAGVFGGIALHTQNRLDTAQSQLDQARDRYRPVSELLAAPDVRTEHVTSPGGGGGTVLASRLLDRMMFQEAELPAAPSGRVYQAWLMGPHLEPRPAGLLPGGPSGNLVVADGLSGAEQFAISVEPTGGSPTGAPTGNVVLATNLPA</sequence>
<feature type="domain" description="Anti-sigma-K factor RskA N-terminal" evidence="14">
    <location>
        <begin position="7"/>
        <end position="46"/>
    </location>
</feature>
<evidence type="ECO:0000256" key="2">
    <source>
        <dbReference type="ARBA" id="ARBA00004236"/>
    </source>
</evidence>
<evidence type="ECO:0000259" key="14">
    <source>
        <dbReference type="Pfam" id="PF22618"/>
    </source>
</evidence>
<feature type="domain" description="Anti-sigma K factor RskA C-terminal" evidence="13">
    <location>
        <begin position="97"/>
        <end position="246"/>
    </location>
</feature>
<dbReference type="PANTHER" id="PTHR37461:SF1">
    <property type="entry name" value="ANTI-SIGMA-K FACTOR RSKA"/>
    <property type="match status" value="1"/>
</dbReference>
<dbReference type="InterPro" id="IPR018764">
    <property type="entry name" value="RskA_C"/>
</dbReference>
<comment type="subcellular location">
    <subcellularLocation>
        <location evidence="2">Cell membrane</location>
    </subcellularLocation>
    <subcellularLocation>
        <location evidence="1">Membrane</location>
        <topology evidence="1">Single-pass membrane protein</topology>
    </subcellularLocation>
</comment>
<gene>
    <name evidence="15" type="ORF">GCM10022222_60310</name>
</gene>
<dbReference type="Pfam" id="PF22618">
    <property type="entry name" value="RskA_N"/>
    <property type="match status" value="1"/>
</dbReference>
<keyword evidence="7 12" id="KW-0472">Membrane</keyword>
<keyword evidence="4 12" id="KW-0812">Transmembrane</keyword>
<evidence type="ECO:0000256" key="6">
    <source>
        <dbReference type="ARBA" id="ARBA00023015"/>
    </source>
</evidence>
<keyword evidence="6" id="KW-0805">Transcription regulation</keyword>
<evidence type="ECO:0000256" key="10">
    <source>
        <dbReference type="ARBA" id="ARBA00030803"/>
    </source>
</evidence>
<keyword evidence="3" id="KW-1003">Cell membrane</keyword>
<dbReference type="Pfam" id="PF10099">
    <property type="entry name" value="RskA_C"/>
    <property type="match status" value="1"/>
</dbReference>
<keyword evidence="5 12" id="KW-1133">Transmembrane helix</keyword>
<protein>
    <recommendedName>
        <fullName evidence="10">Regulator of SigK</fullName>
    </recommendedName>
    <alternativeName>
        <fullName evidence="9">Sigma-K anti-sigma factor RskA</fullName>
    </alternativeName>
</protein>
<evidence type="ECO:0000256" key="12">
    <source>
        <dbReference type="SAM" id="Phobius"/>
    </source>
</evidence>
<keyword evidence="8" id="KW-0804">Transcription</keyword>
<evidence type="ECO:0000256" key="4">
    <source>
        <dbReference type="ARBA" id="ARBA00022692"/>
    </source>
</evidence>
<dbReference type="InterPro" id="IPR041916">
    <property type="entry name" value="Anti_sigma_zinc_sf"/>
</dbReference>
<dbReference type="Gene3D" id="1.10.10.1320">
    <property type="entry name" value="Anti-sigma factor, zinc-finger domain"/>
    <property type="match status" value="1"/>
</dbReference>
<evidence type="ECO:0000256" key="11">
    <source>
        <dbReference type="SAM" id="MobiDB-lite"/>
    </source>
</evidence>
<evidence type="ECO:0000256" key="9">
    <source>
        <dbReference type="ARBA" id="ARBA00029829"/>
    </source>
</evidence>
<dbReference type="RefSeq" id="WP_344865851.1">
    <property type="nucleotide sequence ID" value="NZ_BAAAZN010000015.1"/>
</dbReference>
<dbReference type="InterPro" id="IPR053877">
    <property type="entry name" value="RskA_N"/>
</dbReference>
<proteinExistence type="predicted"/>
<feature type="compositionally biased region" description="Basic and acidic residues" evidence="11">
    <location>
        <begin position="80"/>
        <end position="89"/>
    </location>
</feature>
<name>A0ABP6XKN6_9PSEU</name>
<dbReference type="Proteomes" id="UP001500689">
    <property type="component" value="Unassembled WGS sequence"/>
</dbReference>
<evidence type="ECO:0000256" key="7">
    <source>
        <dbReference type="ARBA" id="ARBA00023136"/>
    </source>
</evidence>
<dbReference type="InterPro" id="IPR051474">
    <property type="entry name" value="Anti-sigma-K/W_factor"/>
</dbReference>
<dbReference type="PANTHER" id="PTHR37461">
    <property type="entry name" value="ANTI-SIGMA-K FACTOR RSKA"/>
    <property type="match status" value="1"/>
</dbReference>
<evidence type="ECO:0000256" key="5">
    <source>
        <dbReference type="ARBA" id="ARBA00022989"/>
    </source>
</evidence>
<feature type="transmembrane region" description="Helical" evidence="12">
    <location>
        <begin position="96"/>
        <end position="118"/>
    </location>
</feature>
<evidence type="ECO:0000256" key="3">
    <source>
        <dbReference type="ARBA" id="ARBA00022475"/>
    </source>
</evidence>
<evidence type="ECO:0000313" key="16">
    <source>
        <dbReference type="Proteomes" id="UP001500689"/>
    </source>
</evidence>
<evidence type="ECO:0000259" key="13">
    <source>
        <dbReference type="Pfam" id="PF10099"/>
    </source>
</evidence>
<accession>A0ABP6XKN6</accession>
<reference evidence="16" key="1">
    <citation type="journal article" date="2019" name="Int. J. Syst. Evol. Microbiol.">
        <title>The Global Catalogue of Microorganisms (GCM) 10K type strain sequencing project: providing services to taxonomists for standard genome sequencing and annotation.</title>
        <authorList>
            <consortium name="The Broad Institute Genomics Platform"/>
            <consortium name="The Broad Institute Genome Sequencing Center for Infectious Disease"/>
            <person name="Wu L."/>
            <person name="Ma J."/>
        </authorList>
    </citation>
    <scope>NUCLEOTIDE SEQUENCE [LARGE SCALE GENOMIC DNA]</scope>
    <source>
        <strain evidence="16">JCM 16898</strain>
    </source>
</reference>
<feature type="region of interest" description="Disordered" evidence="11">
    <location>
        <begin position="70"/>
        <end position="93"/>
    </location>
</feature>
<organism evidence="15 16">
    <name type="scientific">Amycolatopsis ultiminotia</name>
    <dbReference type="NCBI Taxonomy" id="543629"/>
    <lineage>
        <taxon>Bacteria</taxon>
        <taxon>Bacillati</taxon>
        <taxon>Actinomycetota</taxon>
        <taxon>Actinomycetes</taxon>
        <taxon>Pseudonocardiales</taxon>
        <taxon>Pseudonocardiaceae</taxon>
        <taxon>Amycolatopsis</taxon>
    </lineage>
</organism>
<comment type="caution">
    <text evidence="15">The sequence shown here is derived from an EMBL/GenBank/DDBJ whole genome shotgun (WGS) entry which is preliminary data.</text>
</comment>
<evidence type="ECO:0000313" key="15">
    <source>
        <dbReference type="EMBL" id="GAA3568274.1"/>
    </source>
</evidence>
<evidence type="ECO:0000256" key="1">
    <source>
        <dbReference type="ARBA" id="ARBA00004167"/>
    </source>
</evidence>